<sequence>MKKLELTGNAKAIGYKHGQEGKDQVLKSLETYERLFHGYQQIDWSTVKERAKIHIPAIERYDETMLTEMQGIAAGAGVDFEDILALNARSEIALTGQSHTSFADGCTSIGMAPPYTEHTIIGQNWDWKGEQRDSLLQLHIEQHGRPTIAMVTEGGIIGKIGMNSSSVAVGLNALITDRKTDGVPIHLGLRAVLNASSLSESLAAVQEGQLASSANFLIGASEGTSTGMALQVEVSPYGAFITNEDASIGVHTNHLCAEHLKIHVNDHNNFRLSDSEIRKRRAEQLIRTAQRQGTPLTEETMKDWLQDTFNAPNAINHYVNLNAPTHRQMETVFSIVMNVTKQRLHICDGMPIEKPYEEYGVTVKEEVE</sequence>
<accession>A0A510Y9V0</accession>
<keyword evidence="2" id="KW-0808">Transferase</keyword>
<dbReference type="PANTHER" id="PTHR34180">
    <property type="entry name" value="PEPTIDASE C45"/>
    <property type="match status" value="1"/>
</dbReference>
<comment type="caution">
    <text evidence="2">The sequence shown here is derived from an EMBL/GenBank/DDBJ whole genome shotgun (WGS) entry which is preliminary data.</text>
</comment>
<name>A0A510Y9V0_MARHA</name>
<dbReference type="InterPro" id="IPR047801">
    <property type="entry name" value="Peptidase_C45"/>
</dbReference>
<dbReference type="Proteomes" id="UP000321051">
    <property type="component" value="Unassembled WGS sequence"/>
</dbReference>
<dbReference type="InterPro" id="IPR047794">
    <property type="entry name" value="C45_proenzyme-like"/>
</dbReference>
<dbReference type="RefSeq" id="WP_233133471.1">
    <property type="nucleotide sequence ID" value="NZ_BJUN01000022.1"/>
</dbReference>
<organism evidence="2 3">
    <name type="scientific">Marinococcus halophilus</name>
    <dbReference type="NCBI Taxonomy" id="1371"/>
    <lineage>
        <taxon>Bacteria</taxon>
        <taxon>Bacillati</taxon>
        <taxon>Bacillota</taxon>
        <taxon>Bacilli</taxon>
        <taxon>Bacillales</taxon>
        <taxon>Bacillaceae</taxon>
        <taxon>Marinococcus</taxon>
    </lineage>
</organism>
<feature type="domain" description="Peptidase C45 hydrolase" evidence="1">
    <location>
        <begin position="118"/>
        <end position="312"/>
    </location>
</feature>
<dbReference type="PANTHER" id="PTHR34180:SF1">
    <property type="entry name" value="BETA-ALANYL-DOPAMINE_CARCININE HYDROLASE"/>
    <property type="match status" value="1"/>
</dbReference>
<dbReference type="Gene3D" id="1.10.10.2120">
    <property type="match status" value="1"/>
</dbReference>
<evidence type="ECO:0000313" key="2">
    <source>
        <dbReference type="EMBL" id="GEK59923.1"/>
    </source>
</evidence>
<dbReference type="EMBL" id="BJUN01000022">
    <property type="protein sequence ID" value="GEK59923.1"/>
    <property type="molecule type" value="Genomic_DNA"/>
</dbReference>
<protein>
    <submittedName>
        <fullName evidence="2">Acyl-CoA--6-aminopenicillanic acid acyl-transferase</fullName>
    </submittedName>
</protein>
<reference evidence="2 3" key="1">
    <citation type="submission" date="2019-07" db="EMBL/GenBank/DDBJ databases">
        <title>Whole genome shotgun sequence of Marinococcus halophilus NBRC 102359.</title>
        <authorList>
            <person name="Hosoyama A."/>
            <person name="Uohara A."/>
            <person name="Ohji S."/>
            <person name="Ichikawa N."/>
        </authorList>
    </citation>
    <scope>NUCLEOTIDE SEQUENCE [LARGE SCALE GENOMIC DNA]</scope>
    <source>
        <strain evidence="2 3">NBRC 102359</strain>
    </source>
</reference>
<keyword evidence="3" id="KW-1185">Reference proteome</keyword>
<dbReference type="Pfam" id="PF03417">
    <property type="entry name" value="AAT"/>
    <property type="match status" value="1"/>
</dbReference>
<evidence type="ECO:0000313" key="3">
    <source>
        <dbReference type="Proteomes" id="UP000321051"/>
    </source>
</evidence>
<dbReference type="Gene3D" id="3.60.60.10">
    <property type="entry name" value="Penicillin V Acylase, Chain A"/>
    <property type="match status" value="1"/>
</dbReference>
<dbReference type="GO" id="GO:0016740">
    <property type="term" value="F:transferase activity"/>
    <property type="evidence" value="ECO:0007669"/>
    <property type="project" value="UniProtKB-KW"/>
</dbReference>
<proteinExistence type="predicted"/>
<dbReference type="NCBIfam" id="NF040521">
    <property type="entry name" value="C45_proenzyme"/>
    <property type="match status" value="1"/>
</dbReference>
<gene>
    <name evidence="2" type="ORF">MHA01_28280</name>
</gene>
<dbReference type="InterPro" id="IPR005079">
    <property type="entry name" value="Peptidase_C45_hydrolase"/>
</dbReference>
<evidence type="ECO:0000259" key="1">
    <source>
        <dbReference type="Pfam" id="PF03417"/>
    </source>
</evidence>
<dbReference type="AlphaFoldDB" id="A0A510Y9V0"/>